<reference evidence="2 3" key="1">
    <citation type="submission" date="2019-03" db="EMBL/GenBank/DDBJ databases">
        <title>Genomic Encyclopedia of Type Strains, Phase III (KMG-III): the genomes of soil and plant-associated and newly described type strains.</title>
        <authorList>
            <person name="Whitman W."/>
        </authorList>
    </citation>
    <scope>NUCLEOTIDE SEQUENCE [LARGE SCALE GENOMIC DNA]</scope>
    <source>
        <strain evidence="2 3">VKM Ac-2573</strain>
    </source>
</reference>
<feature type="transmembrane region" description="Helical" evidence="1">
    <location>
        <begin position="93"/>
        <end position="113"/>
    </location>
</feature>
<feature type="transmembrane region" description="Helical" evidence="1">
    <location>
        <begin position="21"/>
        <end position="43"/>
    </location>
</feature>
<dbReference type="RefSeq" id="WP_134096706.1">
    <property type="nucleotide sequence ID" value="NZ_SODP01000001.1"/>
</dbReference>
<organism evidence="2 3">
    <name type="scientific">Kribbella pratensis</name>
    <dbReference type="NCBI Taxonomy" id="2512112"/>
    <lineage>
        <taxon>Bacteria</taxon>
        <taxon>Bacillati</taxon>
        <taxon>Actinomycetota</taxon>
        <taxon>Actinomycetes</taxon>
        <taxon>Propionibacteriales</taxon>
        <taxon>Kribbellaceae</taxon>
        <taxon>Kribbella</taxon>
    </lineage>
</organism>
<dbReference type="OrthoDB" id="5148099at2"/>
<evidence type="ECO:0000313" key="3">
    <source>
        <dbReference type="Proteomes" id="UP000295146"/>
    </source>
</evidence>
<dbReference type="Proteomes" id="UP000295146">
    <property type="component" value="Unassembled WGS sequence"/>
</dbReference>
<keyword evidence="1" id="KW-0812">Transmembrane</keyword>
<dbReference type="EMBL" id="SODP01000001">
    <property type="protein sequence ID" value="TDW74909.1"/>
    <property type="molecule type" value="Genomic_DNA"/>
</dbReference>
<sequence>MTTPTTQMPSATIWRTVHRGFVAVFACGAGVHVLLALTTPHSYDGFADAALFGWVHDGWQNIFMAHPTAWAVLLALLELTIAVLLVKAPLLGYVAVIAFHLALMLFGWGFWLWCVPALALALPAARNTFRTTRDVQGHRRPPR</sequence>
<comment type="caution">
    <text evidence="2">The sequence shown here is derived from an EMBL/GenBank/DDBJ whole genome shotgun (WGS) entry which is preliminary data.</text>
</comment>
<proteinExistence type="predicted"/>
<evidence type="ECO:0008006" key="4">
    <source>
        <dbReference type="Google" id="ProtNLM"/>
    </source>
</evidence>
<evidence type="ECO:0000256" key="1">
    <source>
        <dbReference type="SAM" id="Phobius"/>
    </source>
</evidence>
<keyword evidence="3" id="KW-1185">Reference proteome</keyword>
<dbReference type="AlphaFoldDB" id="A0A4R8CF43"/>
<gene>
    <name evidence="2" type="ORF">EV653_0010</name>
</gene>
<evidence type="ECO:0000313" key="2">
    <source>
        <dbReference type="EMBL" id="TDW74909.1"/>
    </source>
</evidence>
<keyword evidence="1" id="KW-0472">Membrane</keyword>
<feature type="transmembrane region" description="Helical" evidence="1">
    <location>
        <begin position="63"/>
        <end position="86"/>
    </location>
</feature>
<protein>
    <recommendedName>
        <fullName evidence="4">DoxX-like protein</fullName>
    </recommendedName>
</protein>
<keyword evidence="1" id="KW-1133">Transmembrane helix</keyword>
<name>A0A4R8CF43_9ACTN</name>
<accession>A0A4R8CF43</accession>